<evidence type="ECO:0000313" key="10">
    <source>
        <dbReference type="Proteomes" id="UP000256519"/>
    </source>
</evidence>
<evidence type="ECO:0000256" key="5">
    <source>
        <dbReference type="ARBA" id="ARBA00023002"/>
    </source>
</evidence>
<dbReference type="PANTHER" id="PTHR11063:SF8">
    <property type="entry name" value="DELTA-1-PYRROLINE-5-CARBOXYLATE SYNTHASE"/>
    <property type="match status" value="1"/>
</dbReference>
<comment type="pathway">
    <text evidence="1 7">Amino-acid biosynthesis; L-proline biosynthesis; L-glutamate 5-semialdehyde from L-glutamate: step 2/2.</text>
</comment>
<dbReference type="InterPro" id="IPR020593">
    <property type="entry name" value="G-glutamylP_reductase_CS"/>
</dbReference>
<evidence type="ECO:0000256" key="2">
    <source>
        <dbReference type="ARBA" id="ARBA00022605"/>
    </source>
</evidence>
<dbReference type="EC" id="1.2.1.41" evidence="7"/>
<dbReference type="GO" id="GO:0055129">
    <property type="term" value="P:L-proline biosynthetic process"/>
    <property type="evidence" value="ECO:0007669"/>
    <property type="project" value="UniProtKB-UniRule"/>
</dbReference>
<dbReference type="PIRSF" id="PIRSF000151">
    <property type="entry name" value="GPR"/>
    <property type="match status" value="1"/>
</dbReference>
<dbReference type="InterPro" id="IPR016162">
    <property type="entry name" value="Ald_DH_N"/>
</dbReference>
<organism evidence="9 10">
    <name type="scientific">Priestia megaterium</name>
    <name type="common">Bacillus megaterium</name>
    <dbReference type="NCBI Taxonomy" id="1404"/>
    <lineage>
        <taxon>Bacteria</taxon>
        <taxon>Bacillati</taxon>
        <taxon>Bacillota</taxon>
        <taxon>Bacilli</taxon>
        <taxon>Bacillales</taxon>
        <taxon>Bacillaceae</taxon>
        <taxon>Priestia</taxon>
    </lineage>
</organism>
<evidence type="ECO:0000256" key="4">
    <source>
        <dbReference type="ARBA" id="ARBA00022857"/>
    </source>
</evidence>
<dbReference type="GO" id="GO:0050661">
    <property type="term" value="F:NADP binding"/>
    <property type="evidence" value="ECO:0007669"/>
    <property type="project" value="InterPro"/>
</dbReference>
<comment type="function">
    <text evidence="7">Catalyzes the NADPH-dependent reduction of L-glutamate 5-phosphate into L-glutamate 5-semialdehyde and phosphate. The product spontaneously undergoes cyclization to form 1-pyrroline-5-carboxylate.</text>
</comment>
<dbReference type="SUPFAM" id="SSF53720">
    <property type="entry name" value="ALDH-like"/>
    <property type="match status" value="1"/>
</dbReference>
<accession>A0A3D8WW90</accession>
<keyword evidence="7" id="KW-0963">Cytoplasm</keyword>
<dbReference type="RefSeq" id="WP_116077498.1">
    <property type="nucleotide sequence ID" value="NZ_CP187635.1"/>
</dbReference>
<protein>
    <recommendedName>
        <fullName evidence="7">Gamma-glutamyl phosphate reductase</fullName>
        <shortName evidence="7">GPR</shortName>
        <ecNumber evidence="7">1.2.1.41</ecNumber>
    </recommendedName>
    <alternativeName>
        <fullName evidence="7">Glutamate-5-semialdehyde dehydrogenase</fullName>
    </alternativeName>
    <alternativeName>
        <fullName evidence="7">Glutamyl-gamma-semialdehyde dehydrogenase</fullName>
        <shortName evidence="7">GSA dehydrogenase</shortName>
    </alternativeName>
</protein>
<dbReference type="InterPro" id="IPR016163">
    <property type="entry name" value="Ald_DH_C"/>
</dbReference>
<dbReference type="InterPro" id="IPR016161">
    <property type="entry name" value="Ald_DH/histidinol_DH"/>
</dbReference>
<comment type="caution">
    <text evidence="9">The sequence shown here is derived from an EMBL/GenBank/DDBJ whole genome shotgun (WGS) entry which is preliminary data.</text>
</comment>
<evidence type="ECO:0000256" key="3">
    <source>
        <dbReference type="ARBA" id="ARBA00022650"/>
    </source>
</evidence>
<sequence>MTELQIKGKQAKQASHILANISSTCKQDALFKMANYLLKYKEDILKANQIDLNNALENGTSKTMLDRLLLNENRIEEMANGLRQVATLPDPIGEIRNMSVRPNGLQIGQQSVPLGVIGIIYEARPNVTCDAAGLCLKSGNAAILRGGSEAIYSNIAIVNILSKAISDANLPSGALQLIEDTRRETAISLMQLNEYVDVLIPRGGSGLIQNVVKNATVPVIETGTGNCHIYVDESCNIEMAKSIIINAKTARPSACNAVEKVLINKNIAEKFLPIISQALIEENVEIRGDERVAEICPNIKLATEEDWKQEYLDYILAIKVVEDIDEAISHINNYSSSHSEAIITNDYNHAQHFLKFVNSSAVYVNASTRFTDGEEFGFGAEIGISTQKIHARGPMGLKELTTTKYIIYGNGQTR</sequence>
<feature type="domain" description="Aldehyde dehydrogenase" evidence="8">
    <location>
        <begin position="9"/>
        <end position="281"/>
    </location>
</feature>
<dbReference type="AlphaFoldDB" id="A0A3D8WW90"/>
<keyword evidence="4 7" id="KW-0521">NADP</keyword>
<dbReference type="NCBIfam" id="NF001221">
    <property type="entry name" value="PRK00197.1"/>
    <property type="match status" value="1"/>
</dbReference>
<dbReference type="UniPathway" id="UPA00098">
    <property type="reaction ID" value="UER00360"/>
</dbReference>
<dbReference type="GO" id="GO:0004350">
    <property type="term" value="F:glutamate-5-semialdehyde dehydrogenase activity"/>
    <property type="evidence" value="ECO:0007669"/>
    <property type="project" value="UniProtKB-UniRule"/>
</dbReference>
<evidence type="ECO:0000256" key="1">
    <source>
        <dbReference type="ARBA" id="ARBA00004985"/>
    </source>
</evidence>
<dbReference type="InterPro" id="IPR015590">
    <property type="entry name" value="Aldehyde_DH_dom"/>
</dbReference>
<dbReference type="Pfam" id="PF00171">
    <property type="entry name" value="Aldedh"/>
    <property type="match status" value="2"/>
</dbReference>
<keyword evidence="5 7" id="KW-0560">Oxidoreductase</keyword>
<dbReference type="Proteomes" id="UP000256519">
    <property type="component" value="Unassembled WGS sequence"/>
</dbReference>
<reference evidence="9 10" key="1">
    <citation type="journal article" date="2018" name="Appl. Environ. Microbiol.">
        <title>Antimicrobial susceptibility testing and tentative epidemiological cut-off values of five Bacillus species relevant for use as animal feed additives or for plant protection.</title>
        <authorList>
            <person name="Agerso Y."/>
            <person name="Stuer-Lauridsen B."/>
            <person name="Bjerre K."/>
            <person name="Jensen M.G."/>
            <person name="Johansen E."/>
            <person name="Bennedsen M."/>
            <person name="Brockmann E."/>
            <person name="Nielsen B."/>
        </authorList>
    </citation>
    <scope>NUCLEOTIDE SEQUENCE [LARGE SCALE GENOMIC DNA]</scope>
    <source>
        <strain evidence="9 10">CHCC20162</strain>
    </source>
</reference>
<dbReference type="Gene3D" id="3.40.309.10">
    <property type="entry name" value="Aldehyde Dehydrogenase, Chain A, domain 2"/>
    <property type="match status" value="1"/>
</dbReference>
<comment type="subcellular location">
    <subcellularLocation>
        <location evidence="7">Cytoplasm</location>
    </subcellularLocation>
</comment>
<dbReference type="PROSITE" id="PS01223">
    <property type="entry name" value="PROA"/>
    <property type="match status" value="1"/>
</dbReference>
<name>A0A3D8WW90_PRIMG</name>
<dbReference type="NCBIfam" id="TIGR00407">
    <property type="entry name" value="proA"/>
    <property type="match status" value="1"/>
</dbReference>
<dbReference type="InterPro" id="IPR000965">
    <property type="entry name" value="GPR_dom"/>
</dbReference>
<keyword evidence="3 7" id="KW-0641">Proline biosynthesis</keyword>
<dbReference type="PANTHER" id="PTHR11063">
    <property type="entry name" value="GLUTAMATE SEMIALDEHYDE DEHYDROGENASE"/>
    <property type="match status" value="1"/>
</dbReference>
<dbReference type="CDD" id="cd07079">
    <property type="entry name" value="ALDH_F18-19_ProA-GPR"/>
    <property type="match status" value="1"/>
</dbReference>
<evidence type="ECO:0000259" key="8">
    <source>
        <dbReference type="Pfam" id="PF00171"/>
    </source>
</evidence>
<dbReference type="GO" id="GO:0005737">
    <property type="term" value="C:cytoplasm"/>
    <property type="evidence" value="ECO:0007669"/>
    <property type="project" value="UniProtKB-SubCell"/>
</dbReference>
<comment type="similarity">
    <text evidence="7">Belongs to the gamma-glutamyl phosphate reductase family.</text>
</comment>
<dbReference type="InterPro" id="IPR012134">
    <property type="entry name" value="Glu-5-SA_DH"/>
</dbReference>
<dbReference type="FunFam" id="3.40.309.10:FF:000006">
    <property type="entry name" value="Gamma-glutamyl phosphate reductase"/>
    <property type="match status" value="1"/>
</dbReference>
<dbReference type="EMBL" id="PQWM01000034">
    <property type="protein sequence ID" value="RDZ10011.1"/>
    <property type="molecule type" value="Genomic_DNA"/>
</dbReference>
<evidence type="ECO:0000256" key="7">
    <source>
        <dbReference type="HAMAP-Rule" id="MF_00412"/>
    </source>
</evidence>
<dbReference type="HAMAP" id="MF_00412">
    <property type="entry name" value="ProA"/>
    <property type="match status" value="1"/>
</dbReference>
<comment type="catalytic activity">
    <reaction evidence="6 7">
        <text>L-glutamate 5-semialdehyde + phosphate + NADP(+) = L-glutamyl 5-phosphate + NADPH + H(+)</text>
        <dbReference type="Rhea" id="RHEA:19541"/>
        <dbReference type="ChEBI" id="CHEBI:15378"/>
        <dbReference type="ChEBI" id="CHEBI:43474"/>
        <dbReference type="ChEBI" id="CHEBI:57783"/>
        <dbReference type="ChEBI" id="CHEBI:58066"/>
        <dbReference type="ChEBI" id="CHEBI:58274"/>
        <dbReference type="ChEBI" id="CHEBI:58349"/>
        <dbReference type="EC" id="1.2.1.41"/>
    </reaction>
</comment>
<keyword evidence="2 7" id="KW-0028">Amino-acid biosynthesis</keyword>
<evidence type="ECO:0000313" key="9">
    <source>
        <dbReference type="EMBL" id="RDZ10011.1"/>
    </source>
</evidence>
<gene>
    <name evidence="7" type="primary">proA</name>
    <name evidence="9" type="ORF">C3744_23960</name>
</gene>
<dbReference type="Gene3D" id="3.40.605.10">
    <property type="entry name" value="Aldehyde Dehydrogenase, Chain A, domain 1"/>
    <property type="match status" value="1"/>
</dbReference>
<feature type="domain" description="Aldehyde dehydrogenase" evidence="8">
    <location>
        <begin position="310"/>
        <end position="404"/>
    </location>
</feature>
<evidence type="ECO:0000256" key="6">
    <source>
        <dbReference type="ARBA" id="ARBA00049024"/>
    </source>
</evidence>
<proteinExistence type="inferred from homology"/>